<evidence type="ECO:0000313" key="5">
    <source>
        <dbReference type="EMBL" id="KAK3866264.1"/>
    </source>
</evidence>
<reference evidence="5" key="1">
    <citation type="submission" date="2023-10" db="EMBL/GenBank/DDBJ databases">
        <title>Genome assemblies of two species of porcelain crab, Petrolisthes cinctipes and Petrolisthes manimaculis (Anomura: Porcellanidae).</title>
        <authorList>
            <person name="Angst P."/>
        </authorList>
    </citation>
    <scope>NUCLEOTIDE SEQUENCE</scope>
    <source>
        <strain evidence="5">PB745_01</strain>
        <tissue evidence="5">Gill</tissue>
    </source>
</reference>
<evidence type="ECO:0000256" key="4">
    <source>
        <dbReference type="SAM" id="MobiDB-lite"/>
    </source>
</evidence>
<evidence type="ECO:0000256" key="2">
    <source>
        <dbReference type="ARBA" id="ARBA00011738"/>
    </source>
</evidence>
<accession>A0AAE1F2D6</accession>
<keyword evidence="3" id="KW-0175">Coiled coil</keyword>
<dbReference type="Gene3D" id="1.20.5.340">
    <property type="match status" value="2"/>
</dbReference>
<dbReference type="EMBL" id="JAWQEG010003426">
    <property type="protein sequence ID" value="KAK3866264.1"/>
    <property type="molecule type" value="Genomic_DNA"/>
</dbReference>
<dbReference type="SUPFAM" id="SSF57997">
    <property type="entry name" value="Tropomyosin"/>
    <property type="match status" value="1"/>
</dbReference>
<feature type="region of interest" description="Disordered" evidence="4">
    <location>
        <begin position="1"/>
        <end position="43"/>
    </location>
</feature>
<evidence type="ECO:0000256" key="3">
    <source>
        <dbReference type="ARBA" id="ARBA00023054"/>
    </source>
</evidence>
<comment type="subunit">
    <text evidence="2">Homodimer.</text>
</comment>
<dbReference type="InterPro" id="IPR000533">
    <property type="entry name" value="Tropomyosin"/>
</dbReference>
<evidence type="ECO:0000256" key="1">
    <source>
        <dbReference type="ARBA" id="ARBA00009036"/>
    </source>
</evidence>
<gene>
    <name evidence="5" type="ORF">Pcinc_028175</name>
</gene>
<dbReference type="AlphaFoldDB" id="A0AAE1F2D6"/>
<dbReference type="Proteomes" id="UP001286313">
    <property type="component" value="Unassembled WGS sequence"/>
</dbReference>
<protein>
    <recommendedName>
        <fullName evidence="7">Tropomyosin</fullName>
    </recommendedName>
</protein>
<evidence type="ECO:0008006" key="7">
    <source>
        <dbReference type="Google" id="ProtNLM"/>
    </source>
</evidence>
<comment type="similarity">
    <text evidence="1">Belongs to the tropomyosin family.</text>
</comment>
<organism evidence="5 6">
    <name type="scientific">Petrolisthes cinctipes</name>
    <name type="common">Flat porcelain crab</name>
    <dbReference type="NCBI Taxonomy" id="88211"/>
    <lineage>
        <taxon>Eukaryota</taxon>
        <taxon>Metazoa</taxon>
        <taxon>Ecdysozoa</taxon>
        <taxon>Arthropoda</taxon>
        <taxon>Crustacea</taxon>
        <taxon>Multicrustacea</taxon>
        <taxon>Malacostraca</taxon>
        <taxon>Eumalacostraca</taxon>
        <taxon>Eucarida</taxon>
        <taxon>Decapoda</taxon>
        <taxon>Pleocyemata</taxon>
        <taxon>Anomura</taxon>
        <taxon>Galatheoidea</taxon>
        <taxon>Porcellanidae</taxon>
        <taxon>Petrolisthes</taxon>
    </lineage>
</organism>
<dbReference type="PANTHER" id="PTHR19269">
    <property type="entry name" value="TROPOMYOSIN"/>
    <property type="match status" value="1"/>
</dbReference>
<name>A0AAE1F2D6_PETCI</name>
<dbReference type="FunFam" id="1.20.5.340:FF:000001">
    <property type="entry name" value="Tropomyosin alpha-1 chain isoform 2"/>
    <property type="match status" value="1"/>
</dbReference>
<keyword evidence="6" id="KW-1185">Reference proteome</keyword>
<sequence>MDAIKKKMQAMKLEKDNAMDKADTLEQQNKEANNRAEKTEEEIRLTQKKMQQVENELDLAQEQLSAANTKLEEKEKALQNAEEEVHNLQKRMQQLENDLDQVQESLLKANTQLEEKDKALSNVSAAARLSPAPPHPTRCEPTLGCKGFRTSEHDFLIPAAGFTLSLHALSAHAIPSFTQRSCFDLHSAQFFHLLLS</sequence>
<evidence type="ECO:0000313" key="6">
    <source>
        <dbReference type="Proteomes" id="UP001286313"/>
    </source>
</evidence>
<proteinExistence type="inferred from homology"/>
<dbReference type="Pfam" id="PF00261">
    <property type="entry name" value="Tropomyosin"/>
    <property type="match status" value="1"/>
</dbReference>
<feature type="compositionally biased region" description="Basic and acidic residues" evidence="4">
    <location>
        <begin position="12"/>
        <end position="43"/>
    </location>
</feature>
<comment type="caution">
    <text evidence="5">The sequence shown here is derived from an EMBL/GenBank/DDBJ whole genome shotgun (WGS) entry which is preliminary data.</text>
</comment>